<comment type="caution">
    <text evidence="8">The sequence shown here is derived from an EMBL/GenBank/DDBJ whole genome shotgun (WGS) entry which is preliminary data.</text>
</comment>
<dbReference type="AlphaFoldDB" id="A0A150J4M3"/>
<keyword evidence="2" id="KW-1003">Cell membrane</keyword>
<feature type="transmembrane region" description="Helical" evidence="6">
    <location>
        <begin position="7"/>
        <end position="28"/>
    </location>
</feature>
<accession>A0A150J4M3</accession>
<evidence type="ECO:0000259" key="7">
    <source>
        <dbReference type="Pfam" id="PF07694"/>
    </source>
</evidence>
<keyword evidence="5 6" id="KW-0472">Membrane</keyword>
<gene>
    <name evidence="8" type="ORF">AMQ22_00950</name>
</gene>
<evidence type="ECO:0000313" key="8">
    <source>
        <dbReference type="EMBL" id="KYC52173.1"/>
    </source>
</evidence>
<evidence type="ECO:0000256" key="2">
    <source>
        <dbReference type="ARBA" id="ARBA00022475"/>
    </source>
</evidence>
<comment type="subcellular location">
    <subcellularLocation>
        <location evidence="1">Cell membrane</location>
        <topology evidence="1">Multi-pass membrane protein</topology>
    </subcellularLocation>
</comment>
<dbReference type="EMBL" id="LNGC01000031">
    <property type="protein sequence ID" value="KYC52173.1"/>
    <property type="molecule type" value="Genomic_DNA"/>
</dbReference>
<keyword evidence="4 6" id="KW-1133">Transmembrane helix</keyword>
<organism evidence="8 9">
    <name type="scientific">Candidatus Methanofastidiosum methylothiophilum</name>
    <dbReference type="NCBI Taxonomy" id="1705564"/>
    <lineage>
        <taxon>Archaea</taxon>
        <taxon>Methanobacteriati</taxon>
        <taxon>Methanobacteriota</taxon>
        <taxon>Stenosarchaea group</taxon>
        <taxon>Candidatus Methanofastidiosia</taxon>
        <taxon>Candidatus Methanofastidiosales</taxon>
        <taxon>Candidatus Methanofastidiosaceae</taxon>
        <taxon>Candidatus Methanofastidiosum</taxon>
    </lineage>
</organism>
<dbReference type="GO" id="GO:0071555">
    <property type="term" value="P:cell wall organization"/>
    <property type="evidence" value="ECO:0007669"/>
    <property type="project" value="InterPro"/>
</dbReference>
<dbReference type="GO" id="GO:0005886">
    <property type="term" value="C:plasma membrane"/>
    <property type="evidence" value="ECO:0007669"/>
    <property type="project" value="UniProtKB-SubCell"/>
</dbReference>
<feature type="transmembrane region" description="Helical" evidence="6">
    <location>
        <begin position="175"/>
        <end position="199"/>
    </location>
</feature>
<feature type="transmembrane region" description="Helical" evidence="6">
    <location>
        <begin position="106"/>
        <end position="130"/>
    </location>
</feature>
<feature type="transmembrane region" description="Helical" evidence="6">
    <location>
        <begin position="48"/>
        <end position="67"/>
    </location>
</feature>
<dbReference type="Proteomes" id="UP000075398">
    <property type="component" value="Unassembled WGS sequence"/>
</dbReference>
<dbReference type="InterPro" id="IPR011620">
    <property type="entry name" value="Sig_transdc_His_kinase_LytS_TM"/>
</dbReference>
<evidence type="ECO:0000256" key="3">
    <source>
        <dbReference type="ARBA" id="ARBA00022692"/>
    </source>
</evidence>
<evidence type="ECO:0000313" key="9">
    <source>
        <dbReference type="Proteomes" id="UP000075398"/>
    </source>
</evidence>
<name>A0A150J4M3_9EURY</name>
<dbReference type="Gene3D" id="1.10.1760.20">
    <property type="match status" value="1"/>
</dbReference>
<reference evidence="8 9" key="1">
    <citation type="journal article" date="2016" name="ISME J.">
        <title>Chasing the elusive Euryarchaeota class WSA2: genomes reveal a uniquely fastidious methyl-reducing methanogen.</title>
        <authorList>
            <person name="Nobu M.K."/>
            <person name="Narihiro T."/>
            <person name="Kuroda K."/>
            <person name="Mei R."/>
            <person name="Liu W.T."/>
        </authorList>
    </citation>
    <scope>NUCLEOTIDE SEQUENCE [LARGE SCALE GENOMIC DNA]</scope>
    <source>
        <strain evidence="8">U1lsi0528_Bin055</strain>
    </source>
</reference>
<feature type="domain" description="Signal transduction histidine kinase 5TM receptor LytS transmembrane region" evidence="7">
    <location>
        <begin position="32"/>
        <end position="196"/>
    </location>
</feature>
<evidence type="ECO:0000256" key="4">
    <source>
        <dbReference type="ARBA" id="ARBA00022989"/>
    </source>
</evidence>
<protein>
    <submittedName>
        <fullName evidence="8">5TMR of 5TMR-LYT</fullName>
    </submittedName>
</protein>
<sequence>MNPEKIIDILFVLINEVSVMVTVIAVVVSSVNHFKEVVIDKRFTYKNQIVMILIFGSFSIFGNYSGIKLPSGAIANIRDIGPLVAGLVGGPVIGLGAGMIGGVNRFYGGGFTALPCSVATISAGIIGGLIYQYNKKEFIGAYKATIIAAIVEFYHMGITLILAKPFNEALEVVKLVIIPMTLANALGVAIFSIIIAGIIKDKKKIKELEDDMNIVTSKEEDKI</sequence>
<evidence type="ECO:0000256" key="5">
    <source>
        <dbReference type="ARBA" id="ARBA00023136"/>
    </source>
</evidence>
<dbReference type="Pfam" id="PF07694">
    <property type="entry name" value="5TM-5TMR_LYT"/>
    <property type="match status" value="1"/>
</dbReference>
<evidence type="ECO:0000256" key="1">
    <source>
        <dbReference type="ARBA" id="ARBA00004651"/>
    </source>
</evidence>
<keyword evidence="3 6" id="KW-0812">Transmembrane</keyword>
<feature type="transmembrane region" description="Helical" evidence="6">
    <location>
        <begin position="142"/>
        <end position="163"/>
    </location>
</feature>
<dbReference type="GO" id="GO:0000155">
    <property type="term" value="F:phosphorelay sensor kinase activity"/>
    <property type="evidence" value="ECO:0007669"/>
    <property type="project" value="InterPro"/>
</dbReference>
<proteinExistence type="predicted"/>
<feature type="transmembrane region" description="Helical" evidence="6">
    <location>
        <begin position="79"/>
        <end position="100"/>
    </location>
</feature>
<evidence type="ECO:0000256" key="6">
    <source>
        <dbReference type="SAM" id="Phobius"/>
    </source>
</evidence>